<comment type="caution">
    <text evidence="2">The sequence shown here is derived from an EMBL/GenBank/DDBJ whole genome shotgun (WGS) entry which is preliminary data.</text>
</comment>
<dbReference type="CDD" id="cd13225">
    <property type="entry name" value="PH-like_bacteria"/>
    <property type="match status" value="1"/>
</dbReference>
<dbReference type="InterPro" id="IPR012544">
    <property type="entry name" value="PHb"/>
</dbReference>
<dbReference type="GeneID" id="86940644"/>
<gene>
    <name evidence="2" type="ORF">HMPREF9623_00875</name>
</gene>
<protein>
    <recommendedName>
        <fullName evidence="1">Bacterial Pleckstrin homology domain-containing protein</fullName>
    </recommendedName>
</protein>
<accession>A0AA37DGJ0</accession>
<organism evidence="2 3">
    <name type="scientific">Stomatobaculum longum</name>
    <dbReference type="NCBI Taxonomy" id="796942"/>
    <lineage>
        <taxon>Bacteria</taxon>
        <taxon>Bacillati</taxon>
        <taxon>Bacillota</taxon>
        <taxon>Clostridia</taxon>
        <taxon>Lachnospirales</taxon>
        <taxon>Lachnospiraceae</taxon>
        <taxon>Stomatobaculum</taxon>
    </lineage>
</organism>
<reference evidence="2 3" key="1">
    <citation type="submission" date="2011-10" db="EMBL/GenBank/DDBJ databases">
        <title>The Genome Sequence of Lachnospiraceae bacterium ACC2.</title>
        <authorList>
            <consortium name="The Broad Institute Genome Sequencing Platform"/>
            <person name="Earl A."/>
            <person name="Ward D."/>
            <person name="Feldgarden M."/>
            <person name="Gevers D."/>
            <person name="Sizova M."/>
            <person name="Hazen A."/>
            <person name="Epstein S."/>
            <person name="Young S.K."/>
            <person name="Zeng Q."/>
            <person name="Gargeya S."/>
            <person name="Fitzgerald M."/>
            <person name="Haas B."/>
            <person name="Abouelleil A."/>
            <person name="Alvarado L."/>
            <person name="Arachchi H.M."/>
            <person name="Berlin A."/>
            <person name="Brown A."/>
            <person name="Chapman S.B."/>
            <person name="Chen Z."/>
            <person name="Dunbar C."/>
            <person name="Freedman E."/>
            <person name="Gearin G."/>
            <person name="Goldberg J."/>
            <person name="Griggs A."/>
            <person name="Gujja S."/>
            <person name="Heiman D."/>
            <person name="Howarth C."/>
            <person name="Larson L."/>
            <person name="Lui A."/>
            <person name="MacDonald P.J.P."/>
            <person name="Montmayeur A."/>
            <person name="Murphy C."/>
            <person name="Neiman D."/>
            <person name="Pearson M."/>
            <person name="Priest M."/>
            <person name="Roberts A."/>
            <person name="Saif S."/>
            <person name="Shea T."/>
            <person name="Shenoy N."/>
            <person name="Sisk P."/>
            <person name="Stolte C."/>
            <person name="Sykes S."/>
            <person name="Wortman J."/>
            <person name="Nusbaum C."/>
            <person name="Birren B."/>
        </authorList>
    </citation>
    <scope>NUCLEOTIDE SEQUENCE [LARGE SCALE GENOMIC DNA]</scope>
    <source>
        <strain evidence="2 3">ACC2</strain>
    </source>
</reference>
<evidence type="ECO:0000313" key="3">
    <source>
        <dbReference type="Proteomes" id="UP000018466"/>
    </source>
</evidence>
<dbReference type="AlphaFoldDB" id="A0AA37DGJ0"/>
<proteinExistence type="predicted"/>
<dbReference type="InterPro" id="IPR037063">
    <property type="entry name" value="PHb_sf"/>
</dbReference>
<dbReference type="SUPFAM" id="SSF50729">
    <property type="entry name" value="PH domain-like"/>
    <property type="match status" value="1"/>
</dbReference>
<dbReference type="PANTHER" id="PTHR35796">
    <property type="entry name" value="HYPOTHETICAL CYTOSOLIC PROTEIN"/>
    <property type="match status" value="1"/>
</dbReference>
<dbReference type="Proteomes" id="UP000018466">
    <property type="component" value="Unassembled WGS sequence"/>
</dbReference>
<sequence>MPGISSGIRGDANLLNLREIPVANIRPELTMFLIPGENITQAFQTIRDQVVFTNKRLIVANVQGITGKKVSYTSYPYSKIQYFSVETAGLLDIDSELLLAFSNGAHLQLDFTSNVDIKRICANISHMVL</sequence>
<evidence type="ECO:0000259" key="1">
    <source>
        <dbReference type="Pfam" id="PF08000"/>
    </source>
</evidence>
<dbReference type="RefSeq" id="WP_009532708.1">
    <property type="nucleotide sequence ID" value="NZ_JH590862.1"/>
</dbReference>
<dbReference type="PANTHER" id="PTHR35796:SF3">
    <property type="entry name" value="BHLH DOMAIN-CONTAINING PROTEIN"/>
    <property type="match status" value="1"/>
</dbReference>
<evidence type="ECO:0000313" key="2">
    <source>
        <dbReference type="EMBL" id="EHO17276.1"/>
    </source>
</evidence>
<feature type="domain" description="Bacterial Pleckstrin homology" evidence="1">
    <location>
        <begin position="11"/>
        <end position="127"/>
    </location>
</feature>
<name>A0AA37DGJ0_9FIRM</name>
<dbReference type="Pfam" id="PF08000">
    <property type="entry name" value="bPH_1"/>
    <property type="match status" value="1"/>
</dbReference>
<dbReference type="Gene3D" id="2.30.29.50">
    <property type="entry name" value="Bacterial Pleckstrin homology domain"/>
    <property type="match status" value="1"/>
</dbReference>
<dbReference type="EMBL" id="AGEL01000006">
    <property type="protein sequence ID" value="EHO17276.1"/>
    <property type="molecule type" value="Genomic_DNA"/>
</dbReference>
<keyword evidence="3" id="KW-1185">Reference proteome</keyword>